<protein>
    <submittedName>
        <fullName evidence="2">Uncharacterized protein</fullName>
    </submittedName>
</protein>
<dbReference type="Proteomes" id="UP000276133">
    <property type="component" value="Unassembled WGS sequence"/>
</dbReference>
<name>A0A3M7STZ9_BRAPC</name>
<sequence length="188" mass="22276">MFLWSSLVKEYTYNLKKFSFPRLLRMDLSPSSQPRKIEELIKLLILFCKKYNYLQSIRKEVVDVSKHCLSSVYERFKQCLRAAFKLLKQPTYLSFFSFSFYDFIPKEHKLGTEKLINKINLKKFNQLFINLIIKILINTFCTETILIAIYTKSCLKNAINNLVSYILVGIYNLAHISFNKSEYSNTLF</sequence>
<evidence type="ECO:0000313" key="2">
    <source>
        <dbReference type="EMBL" id="RNA39162.1"/>
    </source>
</evidence>
<dbReference type="EMBL" id="REGN01000779">
    <property type="protein sequence ID" value="RNA39162.1"/>
    <property type="molecule type" value="Genomic_DNA"/>
</dbReference>
<accession>A0A3M7STZ9</accession>
<organism evidence="2 3">
    <name type="scientific">Brachionus plicatilis</name>
    <name type="common">Marine rotifer</name>
    <name type="synonym">Brachionus muelleri</name>
    <dbReference type="NCBI Taxonomy" id="10195"/>
    <lineage>
        <taxon>Eukaryota</taxon>
        <taxon>Metazoa</taxon>
        <taxon>Spiralia</taxon>
        <taxon>Gnathifera</taxon>
        <taxon>Rotifera</taxon>
        <taxon>Eurotatoria</taxon>
        <taxon>Monogononta</taxon>
        <taxon>Pseudotrocha</taxon>
        <taxon>Ploima</taxon>
        <taxon>Brachionidae</taxon>
        <taxon>Brachionus</taxon>
    </lineage>
</organism>
<evidence type="ECO:0000313" key="3">
    <source>
        <dbReference type="Proteomes" id="UP000276133"/>
    </source>
</evidence>
<comment type="caution">
    <text evidence="2">The sequence shown here is derived from an EMBL/GenBank/DDBJ whole genome shotgun (WGS) entry which is preliminary data.</text>
</comment>
<keyword evidence="1" id="KW-0812">Transmembrane</keyword>
<keyword evidence="1" id="KW-1133">Transmembrane helix</keyword>
<keyword evidence="3" id="KW-1185">Reference proteome</keyword>
<keyword evidence="1" id="KW-0472">Membrane</keyword>
<feature type="transmembrane region" description="Helical" evidence="1">
    <location>
        <begin position="127"/>
        <end position="150"/>
    </location>
</feature>
<evidence type="ECO:0000256" key="1">
    <source>
        <dbReference type="SAM" id="Phobius"/>
    </source>
</evidence>
<dbReference type="AlphaFoldDB" id="A0A3M7STZ9"/>
<proteinExistence type="predicted"/>
<reference evidence="2 3" key="1">
    <citation type="journal article" date="2018" name="Sci. Rep.">
        <title>Genomic signatures of local adaptation to the degree of environmental predictability in rotifers.</title>
        <authorList>
            <person name="Franch-Gras L."/>
            <person name="Hahn C."/>
            <person name="Garcia-Roger E.M."/>
            <person name="Carmona M.J."/>
            <person name="Serra M."/>
            <person name="Gomez A."/>
        </authorList>
    </citation>
    <scope>NUCLEOTIDE SEQUENCE [LARGE SCALE GENOMIC DNA]</scope>
    <source>
        <strain evidence="2">HYR1</strain>
    </source>
</reference>
<feature type="transmembrane region" description="Helical" evidence="1">
    <location>
        <begin position="162"/>
        <end position="178"/>
    </location>
</feature>
<gene>
    <name evidence="2" type="ORF">BpHYR1_037364</name>
</gene>